<gene>
    <name evidence="1" type="ORF">EVAR_12459_1</name>
</gene>
<reference evidence="1 2" key="1">
    <citation type="journal article" date="2019" name="Commun. Biol.">
        <title>The bagworm genome reveals a unique fibroin gene that provides high tensile strength.</title>
        <authorList>
            <person name="Kono N."/>
            <person name="Nakamura H."/>
            <person name="Ohtoshi R."/>
            <person name="Tomita M."/>
            <person name="Numata K."/>
            <person name="Arakawa K."/>
        </authorList>
    </citation>
    <scope>NUCLEOTIDE SEQUENCE [LARGE SCALE GENOMIC DNA]</scope>
</reference>
<comment type="caution">
    <text evidence="1">The sequence shown here is derived from an EMBL/GenBank/DDBJ whole genome shotgun (WGS) entry which is preliminary data.</text>
</comment>
<evidence type="ECO:0000313" key="1">
    <source>
        <dbReference type="EMBL" id="GBP15859.1"/>
    </source>
</evidence>
<accession>A0A4C1TPH0</accession>
<evidence type="ECO:0000313" key="2">
    <source>
        <dbReference type="Proteomes" id="UP000299102"/>
    </source>
</evidence>
<dbReference type="OrthoDB" id="8123886at2759"/>
<dbReference type="Proteomes" id="UP000299102">
    <property type="component" value="Unassembled WGS sequence"/>
</dbReference>
<protein>
    <submittedName>
        <fullName evidence="1">Uncharacterized protein</fullName>
    </submittedName>
</protein>
<keyword evidence="2" id="KW-1185">Reference proteome</keyword>
<dbReference type="AlphaFoldDB" id="A0A4C1TPH0"/>
<dbReference type="EMBL" id="BGZK01000075">
    <property type="protein sequence ID" value="GBP15859.1"/>
    <property type="molecule type" value="Genomic_DNA"/>
</dbReference>
<proteinExistence type="predicted"/>
<sequence>MIGGPSYEKIAQKKHTFLANTQFLKGIKVASENRCRFQESVKSTRNSRVVLRAVSKEILVEEVKEDLRSQNLPVQSVRRILNLYRDPFDLVLVSGIAEANDKAIKAHFIKSKAYVPFLG</sequence>
<organism evidence="1 2">
    <name type="scientific">Eumeta variegata</name>
    <name type="common">Bagworm moth</name>
    <name type="synonym">Eumeta japonica</name>
    <dbReference type="NCBI Taxonomy" id="151549"/>
    <lineage>
        <taxon>Eukaryota</taxon>
        <taxon>Metazoa</taxon>
        <taxon>Ecdysozoa</taxon>
        <taxon>Arthropoda</taxon>
        <taxon>Hexapoda</taxon>
        <taxon>Insecta</taxon>
        <taxon>Pterygota</taxon>
        <taxon>Neoptera</taxon>
        <taxon>Endopterygota</taxon>
        <taxon>Lepidoptera</taxon>
        <taxon>Glossata</taxon>
        <taxon>Ditrysia</taxon>
        <taxon>Tineoidea</taxon>
        <taxon>Psychidae</taxon>
        <taxon>Oiketicinae</taxon>
        <taxon>Eumeta</taxon>
    </lineage>
</organism>
<name>A0A4C1TPH0_EUMVA</name>